<dbReference type="Pfam" id="PF11727">
    <property type="entry name" value="ISG65-75"/>
    <property type="match status" value="1"/>
</dbReference>
<dbReference type="AlphaFoldDB" id="G0TV13"/>
<evidence type="ECO:0000313" key="1">
    <source>
        <dbReference type="EMBL" id="CCC48196.1"/>
    </source>
</evidence>
<organism evidence="1">
    <name type="scientific">Trypanosoma vivax (strain Y486)</name>
    <dbReference type="NCBI Taxonomy" id="1055687"/>
    <lineage>
        <taxon>Eukaryota</taxon>
        <taxon>Discoba</taxon>
        <taxon>Euglenozoa</taxon>
        <taxon>Kinetoplastea</taxon>
        <taxon>Metakinetoplastina</taxon>
        <taxon>Trypanosomatida</taxon>
        <taxon>Trypanosomatidae</taxon>
        <taxon>Trypanosoma</taxon>
        <taxon>Duttonella</taxon>
    </lineage>
</organism>
<proteinExistence type="predicted"/>
<name>G0TV13_TRYVY</name>
<dbReference type="InterPro" id="IPR021057">
    <property type="entry name" value="Trypano_invariant_glycop"/>
</dbReference>
<sequence>MTASQSAVVCRIHVLYQQAVFSGFTLFSRRALLCVVGGRAHQGAIFFHATTPSYVKRILQFMMHARTFLVLLHGLIILFSHALREAADEKVDLKLRRYVISNVSAEGLTEKGAATLCRLHALTTNVPSATKRLLEETAYWLETAKNLQHNLTLEERRLKSARNRAGELPTEELKHAESKLENAKKLASAAVTLIREKESTVREAAEIAVANASSARGENTTVRSAGLYGALATHCADTGAGNINCVNTVMPKAGSDGSINCGSIPDVGGTSASAANMIAALSDWDVRKPYFDANYSRSSRVNCTKNSTVVCSVLEDWMPSFFASAVSLAKAEKAFLDFADVAAFAYDAFMETRQAIDEAEKFAWAMDVKASISAANMTTQLRSCLLASREKMNISNFTLAANNTRFLTFLADALSHSRTVSTSALIVMHLMLLAARLL</sequence>
<dbReference type="EMBL" id="HE573021">
    <property type="protein sequence ID" value="CCC48196.1"/>
    <property type="molecule type" value="Genomic_DNA"/>
</dbReference>
<reference evidence="1" key="1">
    <citation type="journal article" date="2012" name="Proc. Natl. Acad. Sci. U.S.A.">
        <title>Antigenic diversity is generated by distinct evolutionary mechanisms in African trypanosome species.</title>
        <authorList>
            <person name="Jackson A.P."/>
            <person name="Berry A."/>
            <person name="Aslett M."/>
            <person name="Allison H.C."/>
            <person name="Burton P."/>
            <person name="Vavrova-Anderson J."/>
            <person name="Brown R."/>
            <person name="Browne H."/>
            <person name="Corton N."/>
            <person name="Hauser H."/>
            <person name="Gamble J."/>
            <person name="Gilderthorp R."/>
            <person name="Marcello L."/>
            <person name="McQuillan J."/>
            <person name="Otto T.D."/>
            <person name="Quail M.A."/>
            <person name="Sanders M.J."/>
            <person name="van Tonder A."/>
            <person name="Ginger M.L."/>
            <person name="Field M.C."/>
            <person name="Barry J.D."/>
            <person name="Hertz-Fowler C."/>
            <person name="Berriman M."/>
        </authorList>
    </citation>
    <scope>NUCLEOTIDE SEQUENCE</scope>
    <source>
        <strain evidence="1">Y486</strain>
    </source>
</reference>
<gene>
    <name evidence="1" type="ORF">TVY486_0503980</name>
</gene>
<protein>
    <submittedName>
        <fullName evidence="1">65 kDa invariant surface glycoprotein</fullName>
    </submittedName>
</protein>
<dbReference type="VEuPathDB" id="TriTrypDB:TvY486_0503980"/>
<accession>G0TV13</accession>